<sequence length="227" mass="26511">MKTFFCLALFILGFNLQAQYRYGPIAQLGLSHIWTDYDADLQEQERFLGAAYSLGVFAERSLSEKSNLGFSLNLQQIGSKEKTIGPYYKIPANNRDYQDLRTEHRLLGYLSLPIYYSYNLDKFQLQLAWNTSLLLAYYVRTEYAWRRDNGEAHPAGEDQFYRLSPNNLAYKYLDFGPQVALLYSLSDRLQVQASYYHGLQQIIYEGISSEAYIRSLQFGFRWVINEE</sequence>
<organism evidence="1 2">
    <name type="scientific">Croceimicrobium hydrocarbonivorans</name>
    <dbReference type="NCBI Taxonomy" id="2761580"/>
    <lineage>
        <taxon>Bacteria</taxon>
        <taxon>Pseudomonadati</taxon>
        <taxon>Bacteroidota</taxon>
        <taxon>Flavobacteriia</taxon>
        <taxon>Flavobacteriales</taxon>
        <taxon>Owenweeksiaceae</taxon>
        <taxon>Croceimicrobium</taxon>
    </lineage>
</organism>
<evidence type="ECO:0000313" key="2">
    <source>
        <dbReference type="Proteomes" id="UP000516305"/>
    </source>
</evidence>
<reference evidence="1 2" key="1">
    <citation type="submission" date="2020-08" db="EMBL/GenBank/DDBJ databases">
        <title>Croceimicrobium hydrocarbonivorans gen. nov., sp. nov., a novel marine bacterium isolated from a bacterial consortium that degrades polyethylene terephthalate.</title>
        <authorList>
            <person name="Liu R."/>
        </authorList>
    </citation>
    <scope>NUCLEOTIDE SEQUENCE [LARGE SCALE GENOMIC DNA]</scope>
    <source>
        <strain evidence="1 2">A20-9</strain>
    </source>
</reference>
<name>A0A7H0VE32_9FLAO</name>
<proteinExistence type="predicted"/>
<accession>A0A7H0VE32</accession>
<evidence type="ECO:0000313" key="1">
    <source>
        <dbReference type="EMBL" id="QNR23980.1"/>
    </source>
</evidence>
<dbReference type="EMBL" id="CP060139">
    <property type="protein sequence ID" value="QNR23980.1"/>
    <property type="molecule type" value="Genomic_DNA"/>
</dbReference>
<gene>
    <name evidence="1" type="ORF">H4K34_16645</name>
</gene>
<dbReference type="RefSeq" id="WP_210758514.1">
    <property type="nucleotide sequence ID" value="NZ_CP060139.1"/>
</dbReference>
<dbReference type="Proteomes" id="UP000516305">
    <property type="component" value="Chromosome"/>
</dbReference>
<keyword evidence="2" id="KW-1185">Reference proteome</keyword>
<dbReference type="AlphaFoldDB" id="A0A7H0VE32"/>
<protein>
    <submittedName>
        <fullName evidence="1">Outer membrane beta-barrel protein</fullName>
    </submittedName>
</protein>
<dbReference type="KEGG" id="chyd:H4K34_16645"/>